<dbReference type="Gene3D" id="2.30.30.240">
    <property type="entry name" value="PRC-barrel domain"/>
    <property type="match status" value="1"/>
</dbReference>
<dbReference type="Proteomes" id="UP000030710">
    <property type="component" value="Unassembled WGS sequence"/>
</dbReference>
<accession>U1PNP5</accession>
<evidence type="ECO:0000313" key="2">
    <source>
        <dbReference type="EMBL" id="ERG93866.1"/>
    </source>
</evidence>
<proteinExistence type="predicted"/>
<feature type="domain" description="PRC-barrel" evidence="1">
    <location>
        <begin position="16"/>
        <end position="89"/>
    </location>
</feature>
<dbReference type="STRING" id="1238425.J07HQW2_00300"/>
<dbReference type="RefSeq" id="WP_021053360.1">
    <property type="nucleotide sequence ID" value="NZ_KE356561.1"/>
</dbReference>
<dbReference type="EMBL" id="KE356561">
    <property type="protein sequence ID" value="ERG93866.1"/>
    <property type="molecule type" value="Genomic_DNA"/>
</dbReference>
<dbReference type="HOGENOM" id="CLU_170070_0_0_2"/>
<reference evidence="2 3" key="1">
    <citation type="journal article" date="2013" name="PLoS ONE">
        <title>Assembly-driven community genomics of a hypersaline microbial ecosystem.</title>
        <authorList>
            <person name="Podell S."/>
            <person name="Ugalde J.A."/>
            <person name="Narasingarao P."/>
            <person name="Banfield J.F."/>
            <person name="Heidelberg K.B."/>
            <person name="Allen E.E."/>
        </authorList>
    </citation>
    <scope>NUCLEOTIDE SEQUENCE [LARGE SCALE GENOMIC DNA]</scope>
    <source>
        <strain evidence="3">J07HQW2</strain>
    </source>
</reference>
<evidence type="ECO:0000259" key="1">
    <source>
        <dbReference type="Pfam" id="PF05239"/>
    </source>
</evidence>
<dbReference type="InterPro" id="IPR027275">
    <property type="entry name" value="PRC-brl_dom"/>
</dbReference>
<evidence type="ECO:0000313" key="3">
    <source>
        <dbReference type="Proteomes" id="UP000030710"/>
    </source>
</evidence>
<dbReference type="SUPFAM" id="SSF50346">
    <property type="entry name" value="PRC-barrel domain"/>
    <property type="match status" value="1"/>
</dbReference>
<dbReference type="InterPro" id="IPR011033">
    <property type="entry name" value="PRC_barrel-like_sf"/>
</dbReference>
<gene>
    <name evidence="2" type="ORF">J07HQW2_00300</name>
</gene>
<dbReference type="eggNOG" id="arCOG02155">
    <property type="taxonomic scope" value="Archaea"/>
</dbReference>
<dbReference type="AlphaFoldDB" id="U1PNP5"/>
<dbReference type="Pfam" id="PF05239">
    <property type="entry name" value="PRC"/>
    <property type="match status" value="1"/>
</dbReference>
<name>U1PNP5_9EURY</name>
<sequence length="114" mass="12515">MSSDPEPAESTLPDTISDYIDLEVYTVTGRYVGCVEDTKLDFGNGLIDGLAITHVNRDLQPVIDQEPAAKGLTLPYRWIMSVSDVIIVSDIFNLISNNPIETDSESNTKPKISN</sequence>
<protein>
    <recommendedName>
        <fullName evidence="1">PRC-barrel domain-containing protein</fullName>
    </recommendedName>
</protein>
<organism evidence="2 3">
    <name type="scientific">Haloquadratum walsbyi J07HQW2</name>
    <dbReference type="NCBI Taxonomy" id="1238425"/>
    <lineage>
        <taxon>Archaea</taxon>
        <taxon>Methanobacteriati</taxon>
        <taxon>Methanobacteriota</taxon>
        <taxon>Stenosarchaea group</taxon>
        <taxon>Halobacteria</taxon>
        <taxon>Halobacteriales</taxon>
        <taxon>Haloferacaceae</taxon>
        <taxon>Haloquadratum</taxon>
    </lineage>
</organism>